<reference evidence="3 4" key="1">
    <citation type="journal article" date="2018" name="Cell">
        <title>The Chara Genome: Secondary Complexity and Implications for Plant Terrestrialization.</title>
        <authorList>
            <person name="Nishiyama T."/>
            <person name="Sakayama H."/>
            <person name="Vries J.D."/>
            <person name="Buschmann H."/>
            <person name="Saint-Marcoux D."/>
            <person name="Ullrich K.K."/>
            <person name="Haas F.B."/>
            <person name="Vanderstraeten L."/>
            <person name="Becker D."/>
            <person name="Lang D."/>
            <person name="Vosolsobe S."/>
            <person name="Rombauts S."/>
            <person name="Wilhelmsson P.K.I."/>
            <person name="Janitza P."/>
            <person name="Kern R."/>
            <person name="Heyl A."/>
            <person name="Rumpler F."/>
            <person name="Villalobos L.I.A.C."/>
            <person name="Clay J.M."/>
            <person name="Skokan R."/>
            <person name="Toyoda A."/>
            <person name="Suzuki Y."/>
            <person name="Kagoshima H."/>
            <person name="Schijlen E."/>
            <person name="Tajeshwar N."/>
            <person name="Catarino B."/>
            <person name="Hetherington A.J."/>
            <person name="Saltykova A."/>
            <person name="Bonnot C."/>
            <person name="Breuninger H."/>
            <person name="Symeonidi A."/>
            <person name="Radhakrishnan G.V."/>
            <person name="Van Nieuwerburgh F."/>
            <person name="Deforce D."/>
            <person name="Chang C."/>
            <person name="Karol K.G."/>
            <person name="Hedrich R."/>
            <person name="Ulvskov P."/>
            <person name="Glockner G."/>
            <person name="Delwiche C.F."/>
            <person name="Petrasek J."/>
            <person name="Van de Peer Y."/>
            <person name="Friml J."/>
            <person name="Beilby M."/>
            <person name="Dolan L."/>
            <person name="Kohara Y."/>
            <person name="Sugano S."/>
            <person name="Fujiyama A."/>
            <person name="Delaux P.-M."/>
            <person name="Quint M."/>
            <person name="TheiBen G."/>
            <person name="Hagemann M."/>
            <person name="Harholt J."/>
            <person name="Dunand C."/>
            <person name="Zachgo S."/>
            <person name="Langdale J."/>
            <person name="Maumus F."/>
            <person name="Straeten D.V.D."/>
            <person name="Gould S.B."/>
            <person name="Rensing S.A."/>
        </authorList>
    </citation>
    <scope>NUCLEOTIDE SEQUENCE [LARGE SCALE GENOMIC DNA]</scope>
    <source>
        <strain evidence="3 4">S276</strain>
    </source>
</reference>
<feature type="compositionally biased region" description="Polar residues" evidence="2">
    <location>
        <begin position="540"/>
        <end position="552"/>
    </location>
</feature>
<feature type="compositionally biased region" description="Acidic residues" evidence="2">
    <location>
        <begin position="579"/>
        <end position="590"/>
    </location>
</feature>
<feature type="compositionally biased region" description="Basic and acidic residues" evidence="2">
    <location>
        <begin position="591"/>
        <end position="610"/>
    </location>
</feature>
<keyword evidence="1" id="KW-0175">Coiled coil</keyword>
<evidence type="ECO:0000313" key="3">
    <source>
        <dbReference type="EMBL" id="GBG91445.1"/>
    </source>
</evidence>
<evidence type="ECO:0000313" key="4">
    <source>
        <dbReference type="Proteomes" id="UP000265515"/>
    </source>
</evidence>
<feature type="compositionally biased region" description="Basic and acidic residues" evidence="2">
    <location>
        <begin position="931"/>
        <end position="952"/>
    </location>
</feature>
<feature type="region of interest" description="Disordered" evidence="2">
    <location>
        <begin position="1372"/>
        <end position="1396"/>
    </location>
</feature>
<feature type="compositionally biased region" description="Basic and acidic residues" evidence="2">
    <location>
        <begin position="855"/>
        <end position="867"/>
    </location>
</feature>
<feature type="region of interest" description="Disordered" evidence="2">
    <location>
        <begin position="796"/>
        <end position="885"/>
    </location>
</feature>
<name>A0A388MAA3_CHABU</name>
<protein>
    <submittedName>
        <fullName evidence="3">Uncharacterized protein</fullName>
    </submittedName>
</protein>
<evidence type="ECO:0000256" key="2">
    <source>
        <dbReference type="SAM" id="MobiDB-lite"/>
    </source>
</evidence>
<dbReference type="Gramene" id="GBG91445">
    <property type="protein sequence ID" value="GBG91445"/>
    <property type="gene ID" value="CBR_g52400"/>
</dbReference>
<feature type="region of interest" description="Disordered" evidence="2">
    <location>
        <begin position="384"/>
        <end position="404"/>
    </location>
</feature>
<feature type="compositionally biased region" description="Gly residues" evidence="2">
    <location>
        <begin position="266"/>
        <end position="324"/>
    </location>
</feature>
<feature type="compositionally biased region" description="Basic and acidic residues" evidence="2">
    <location>
        <begin position="799"/>
        <end position="813"/>
    </location>
</feature>
<dbReference type="EMBL" id="BFEA01000907">
    <property type="protein sequence ID" value="GBG91445.1"/>
    <property type="molecule type" value="Genomic_DNA"/>
</dbReference>
<feature type="coiled-coil region" evidence="1">
    <location>
        <begin position="1178"/>
        <end position="1212"/>
    </location>
</feature>
<keyword evidence="4" id="KW-1185">Reference proteome</keyword>
<feature type="compositionally biased region" description="Basic and acidic residues" evidence="2">
    <location>
        <begin position="562"/>
        <end position="578"/>
    </location>
</feature>
<sequence>MTSPQSGHLCKSLRKRQGISEEAQCAILLGLLTASEASELTSHGGGSATLTCTTIDKGVEDGSLDQVEQHQMRLQRRKRKERDATASGTPGVKRIVTDVLAELGYDKDAEVQKKVVTVVQGHVSEVVDEETGHEDYGGEETGSQVLTKAQHKQRNLLTGGQGSGKGQIPQTIVVPPATAGSASMSAGPSLMGPPATYGHWLPCYPMVPWPPYNQCNSWGGGQVSPGPMVPYSGPLASAGPPSFPAAQGQFVAQPPPSQQVSQASVAGGGNQGQGGQSNGGRGQGGRGGGGRGQGRNGGGRGGGWNGQGGQDQGGQDGQEGGQGYGRPRFDWRNAICRHCGYQGYTIRFCQGRRDDELSGLISTNMDRDIYDKFGKYIDPKTLGGVRQEAQRRASAGPTPPTMFRMWQESEDPTVRVEEVAGESEEVTQRLKAGTIKEEPIVVESDDEDLREEGGPTVTILEKMEDLLEKVGGYQQKLKSLCDETQEWRDNLPEDFLYESGPESSTGQQGYPRVATVGSGPRSGMTYRPPTSHGRVPQAARTRSQNKAGISQVPSQAPSQAPPRKELEPERRKEVMEAPKEDEEDDDEEDERLGHEEDRQAELRAGKRGVQEEDDPSQPGSVHKRKKYAVRLEEGFDVERMVDRLLEGHNDLMNLKDILASAPRLRDGLKGRLSRSGMVDTGAETNIIRERKAIMLGMEIDRSDHGMLHGANCKVVFCGTTSNVIVEIGKGLPIRLEEGNAQEFIPAYEQYMRDQGTAQEEWMQTLLLWTRRAERPLARQIRDRAHDWEDCQAQLRQAFRRPEPERPDPNVERMQRRKRLRDPETRGATATRRGRKALAQREELVEPTQAAGSLPTHEHEQVEFRRITSSDLQGPSPRLLEEGEGVPSEAPLRNLEAHLDASQWGTSRLGVGLVEPARYEPTEGPQGPELGTEPHKSKEPQIEEVITVRDDTPPRTPVPERVQQPWSEGIPEPNIEEVPVPLPETITSPPKMVEAGGQEENEEAGARATIDPQLAEYVIEHSDTEMPTSIEPSPELPHVEGGVSVEALAREAREAWARRSPGETAEEKSVRVQARLAEIYEKIVRMGAAGEAPAPPIDPKTSEQRIDEMSRWARYESRRDVARLRSREIGQENEGADEVRETGDLGFSAARLAIERAERRVRQAATTSFHRYTLLSDELAASRLVVEQLSTQLAEEKAENRAWRAHMEAKEAEWEKRLQDMAAVVERLSATKVVDWTEQSRYGIQGERVQGLFGQGGAVEPPQQEEIKKVSLDPAEVEAKRKAEEKSFSFKAPTELASQQATPAEEPAQRAQSPPAEEGFAEESPTILLEVRGGTLTGAVVPTERETMGDETSRLDELVAAMEVDIPLERPQRLDTPEYRPGNAGAQGSEGVRPQSPDLRVAWGCHYVTRRPRKRRGYHRFQTPKGRGSPKGGLIHPVSFAKRKGIGLYSVRGFSRTRQQDSLQREVADSMIDRAGW</sequence>
<feature type="region of interest" description="Disordered" evidence="2">
    <location>
        <begin position="1252"/>
        <end position="1319"/>
    </location>
</feature>
<proteinExistence type="predicted"/>
<feature type="region of interest" description="Disordered" evidence="2">
    <location>
        <begin position="917"/>
        <end position="1009"/>
    </location>
</feature>
<feature type="region of interest" description="Disordered" evidence="2">
    <location>
        <begin position="491"/>
        <end position="625"/>
    </location>
</feature>
<dbReference type="Proteomes" id="UP000265515">
    <property type="component" value="Unassembled WGS sequence"/>
</dbReference>
<gene>
    <name evidence="3" type="ORF">CBR_g52400</name>
</gene>
<feature type="compositionally biased region" description="Low complexity" evidence="2">
    <location>
        <begin position="967"/>
        <end position="978"/>
    </location>
</feature>
<feature type="compositionally biased region" description="Basic and acidic residues" evidence="2">
    <location>
        <begin position="1264"/>
        <end position="1287"/>
    </location>
</feature>
<organism evidence="3 4">
    <name type="scientific">Chara braunii</name>
    <name type="common">Braun's stonewort</name>
    <dbReference type="NCBI Taxonomy" id="69332"/>
    <lineage>
        <taxon>Eukaryota</taxon>
        <taxon>Viridiplantae</taxon>
        <taxon>Streptophyta</taxon>
        <taxon>Charophyceae</taxon>
        <taxon>Charales</taxon>
        <taxon>Characeae</taxon>
        <taxon>Chara</taxon>
    </lineage>
</organism>
<evidence type="ECO:0000256" key="1">
    <source>
        <dbReference type="SAM" id="Coils"/>
    </source>
</evidence>
<feature type="region of interest" description="Disordered" evidence="2">
    <location>
        <begin position="240"/>
        <end position="326"/>
    </location>
</feature>
<comment type="caution">
    <text evidence="3">The sequence shown here is derived from an EMBL/GenBank/DDBJ whole genome shotgun (WGS) entry which is preliminary data.</text>
</comment>
<accession>A0A388MAA3</accession>